<dbReference type="InterPro" id="IPR003395">
    <property type="entry name" value="RecF/RecN/SMC_N"/>
</dbReference>
<comment type="function">
    <text evidence="9">The RecF protein is involved in DNA metabolism; it is required for DNA replication and normal SOS inducibility. RecF binds preferentially to single-stranded, linear DNA. It also seems to bind ATP.</text>
</comment>
<dbReference type="HAMAP" id="MF_00365">
    <property type="entry name" value="RecF"/>
    <property type="match status" value="1"/>
</dbReference>
<name>A0A219B3R1_9SPHN</name>
<feature type="binding site" evidence="9">
    <location>
        <begin position="35"/>
        <end position="42"/>
    </location>
    <ligand>
        <name>ATP</name>
        <dbReference type="ChEBI" id="CHEBI:30616"/>
    </ligand>
</feature>
<evidence type="ECO:0000256" key="1">
    <source>
        <dbReference type="ARBA" id="ARBA00004496"/>
    </source>
</evidence>
<dbReference type="GO" id="GO:0006302">
    <property type="term" value="P:double-strand break repair"/>
    <property type="evidence" value="ECO:0007669"/>
    <property type="project" value="TreeGrafter"/>
</dbReference>
<dbReference type="SUPFAM" id="SSF52540">
    <property type="entry name" value="P-loop containing nucleoside triphosphate hydrolases"/>
    <property type="match status" value="1"/>
</dbReference>
<dbReference type="PANTHER" id="PTHR32182:SF0">
    <property type="entry name" value="DNA REPLICATION AND REPAIR PROTEIN RECF"/>
    <property type="match status" value="1"/>
</dbReference>
<dbReference type="GO" id="GO:0000731">
    <property type="term" value="P:DNA synthesis involved in DNA repair"/>
    <property type="evidence" value="ECO:0007669"/>
    <property type="project" value="TreeGrafter"/>
</dbReference>
<dbReference type="InterPro" id="IPR027417">
    <property type="entry name" value="P-loop_NTPase"/>
</dbReference>
<dbReference type="GO" id="GO:0009432">
    <property type="term" value="P:SOS response"/>
    <property type="evidence" value="ECO:0007669"/>
    <property type="project" value="UniProtKB-UniRule"/>
</dbReference>
<evidence type="ECO:0000313" key="12">
    <source>
        <dbReference type="Proteomes" id="UP000198462"/>
    </source>
</evidence>
<proteinExistence type="inferred from homology"/>
<dbReference type="GO" id="GO:0005737">
    <property type="term" value="C:cytoplasm"/>
    <property type="evidence" value="ECO:0007669"/>
    <property type="project" value="UniProtKB-SubCell"/>
</dbReference>
<evidence type="ECO:0000256" key="8">
    <source>
        <dbReference type="ARBA" id="ARBA00023125"/>
    </source>
</evidence>
<reference evidence="12" key="1">
    <citation type="submission" date="2017-05" db="EMBL/GenBank/DDBJ databases">
        <authorList>
            <person name="Lin X."/>
        </authorList>
    </citation>
    <scope>NUCLEOTIDE SEQUENCE [LARGE SCALE GENOMIC DNA]</scope>
    <source>
        <strain evidence="12">JLT2012</strain>
    </source>
</reference>
<evidence type="ECO:0000256" key="6">
    <source>
        <dbReference type="ARBA" id="ARBA00022741"/>
    </source>
</evidence>
<evidence type="ECO:0000256" key="5">
    <source>
        <dbReference type="ARBA" id="ARBA00022705"/>
    </source>
</evidence>
<dbReference type="PROSITE" id="PS00617">
    <property type="entry name" value="RECF_1"/>
    <property type="match status" value="1"/>
</dbReference>
<gene>
    <name evidence="9" type="primary">recF</name>
    <name evidence="11" type="ORF">B5C34_05550</name>
</gene>
<protein>
    <recommendedName>
        <fullName evidence="3 9">DNA replication and repair protein RecF</fullName>
    </recommendedName>
</protein>
<evidence type="ECO:0000256" key="3">
    <source>
        <dbReference type="ARBA" id="ARBA00020170"/>
    </source>
</evidence>
<keyword evidence="5 9" id="KW-0235">DNA replication</keyword>
<dbReference type="InterPro" id="IPR003593">
    <property type="entry name" value="AAA+_ATPase"/>
</dbReference>
<evidence type="ECO:0000256" key="2">
    <source>
        <dbReference type="ARBA" id="ARBA00008016"/>
    </source>
</evidence>
<keyword evidence="9" id="KW-0742">SOS response</keyword>
<dbReference type="EMBL" id="NFZT01000001">
    <property type="protein sequence ID" value="OWV32977.1"/>
    <property type="molecule type" value="Genomic_DNA"/>
</dbReference>
<evidence type="ECO:0000256" key="7">
    <source>
        <dbReference type="ARBA" id="ARBA00022840"/>
    </source>
</evidence>
<dbReference type="GO" id="GO:0003697">
    <property type="term" value="F:single-stranded DNA binding"/>
    <property type="evidence" value="ECO:0007669"/>
    <property type="project" value="UniProtKB-UniRule"/>
</dbReference>
<feature type="domain" description="AAA+ ATPase" evidence="10">
    <location>
        <begin position="27"/>
        <end position="358"/>
    </location>
</feature>
<sequence length="370" mass="39479">MSPDPRALTSLRLTDFRSYAAAEIAPGSGLVAISGPNGAGKTNLLEAVSLLVPGRGLRRAALAEMARLGGKGGFAVSARISTGDGEPVEIGTGIEPGSGRRIVRVNGANASANSLSEWLSVLWLTPAMDRLFTGPAADRRRFLDRLTLALYPDHAQAATRYEAAMRERNRLLQDGRANDYWLNAVEIEMGKYGSRLSGARAATIRSLQAALAAQVSPFPRAAVELDGFQPLDPEDLSSAIGASRPEDVRAGRTLVGPHRDDLLVRHVEKDQPAERASTGEQKALLTGLVLAHARLVAEETGRRPILLLDEALAHLDEGRRAALFTLLQDLGSQVWMTGTDEALFRAISGDATYMEMVDGMPVVRGGGFPG</sequence>
<comment type="caution">
    <text evidence="11">The sequence shown here is derived from an EMBL/GenBank/DDBJ whole genome shotgun (WGS) entry which is preliminary data.</text>
</comment>
<evidence type="ECO:0000256" key="9">
    <source>
        <dbReference type="HAMAP-Rule" id="MF_00365"/>
    </source>
</evidence>
<keyword evidence="4 9" id="KW-0963">Cytoplasm</keyword>
<dbReference type="PANTHER" id="PTHR32182">
    <property type="entry name" value="DNA REPLICATION AND REPAIR PROTEIN RECF"/>
    <property type="match status" value="1"/>
</dbReference>
<keyword evidence="12" id="KW-1185">Reference proteome</keyword>
<dbReference type="STRING" id="1234595.C725_1347"/>
<dbReference type="AlphaFoldDB" id="A0A219B3R1"/>
<dbReference type="Proteomes" id="UP000198462">
    <property type="component" value="Unassembled WGS sequence"/>
</dbReference>
<dbReference type="Gene3D" id="3.40.50.300">
    <property type="entry name" value="P-loop containing nucleotide triphosphate hydrolases"/>
    <property type="match status" value="1"/>
</dbReference>
<keyword evidence="9" id="KW-0227">DNA damage</keyword>
<keyword evidence="7 9" id="KW-0067">ATP-binding</keyword>
<dbReference type="InterPro" id="IPR001238">
    <property type="entry name" value="DNA-binding_RecF"/>
</dbReference>
<dbReference type="InterPro" id="IPR018078">
    <property type="entry name" value="DNA-binding_RecF_CS"/>
</dbReference>
<keyword evidence="9" id="KW-0234">DNA repair</keyword>
<comment type="similarity">
    <text evidence="2 9">Belongs to the RecF family.</text>
</comment>
<dbReference type="OrthoDB" id="9803889at2"/>
<accession>A0A219B3R1</accession>
<evidence type="ECO:0000313" key="11">
    <source>
        <dbReference type="EMBL" id="OWV32977.1"/>
    </source>
</evidence>
<keyword evidence="8 9" id="KW-0238">DNA-binding</keyword>
<dbReference type="Pfam" id="PF02463">
    <property type="entry name" value="SMC_N"/>
    <property type="match status" value="1"/>
</dbReference>
<evidence type="ECO:0000259" key="10">
    <source>
        <dbReference type="SMART" id="SM00382"/>
    </source>
</evidence>
<dbReference type="GO" id="GO:0006260">
    <property type="term" value="P:DNA replication"/>
    <property type="evidence" value="ECO:0007669"/>
    <property type="project" value="UniProtKB-UniRule"/>
</dbReference>
<dbReference type="SMART" id="SM00382">
    <property type="entry name" value="AAA"/>
    <property type="match status" value="1"/>
</dbReference>
<evidence type="ECO:0000256" key="4">
    <source>
        <dbReference type="ARBA" id="ARBA00022490"/>
    </source>
</evidence>
<dbReference type="InterPro" id="IPR042174">
    <property type="entry name" value="RecF_2"/>
</dbReference>
<dbReference type="NCBIfam" id="TIGR00611">
    <property type="entry name" value="recf"/>
    <property type="match status" value="1"/>
</dbReference>
<comment type="subcellular location">
    <subcellularLocation>
        <location evidence="1 9">Cytoplasm</location>
    </subcellularLocation>
</comment>
<dbReference type="GO" id="GO:0005524">
    <property type="term" value="F:ATP binding"/>
    <property type="evidence" value="ECO:0007669"/>
    <property type="project" value="UniProtKB-UniRule"/>
</dbReference>
<keyword evidence="6 9" id="KW-0547">Nucleotide-binding</keyword>
<dbReference type="Gene3D" id="1.20.1050.90">
    <property type="entry name" value="RecF/RecN/SMC, N-terminal domain"/>
    <property type="match status" value="1"/>
</dbReference>
<dbReference type="RefSeq" id="WP_088711767.1">
    <property type="nucleotide sequence ID" value="NZ_NFZT01000001.1"/>
</dbReference>
<organism evidence="11 12">
    <name type="scientific">Pacificimonas flava</name>
    <dbReference type="NCBI Taxonomy" id="1234595"/>
    <lineage>
        <taxon>Bacteria</taxon>
        <taxon>Pseudomonadati</taxon>
        <taxon>Pseudomonadota</taxon>
        <taxon>Alphaproteobacteria</taxon>
        <taxon>Sphingomonadales</taxon>
        <taxon>Sphingosinicellaceae</taxon>
        <taxon>Pacificimonas</taxon>
    </lineage>
</organism>